<reference evidence="6" key="1">
    <citation type="journal article" date="2019" name="Int. J. Syst. Evol. Microbiol.">
        <title>The Global Catalogue of Microorganisms (GCM) 10K type strain sequencing project: providing services to taxonomists for standard genome sequencing and annotation.</title>
        <authorList>
            <consortium name="The Broad Institute Genomics Platform"/>
            <consortium name="The Broad Institute Genome Sequencing Center for Infectious Disease"/>
            <person name="Wu L."/>
            <person name="Ma J."/>
        </authorList>
    </citation>
    <scope>NUCLEOTIDE SEQUENCE [LARGE SCALE GENOMIC DNA]</scope>
    <source>
        <strain evidence="6">CGMCC 4.7152</strain>
    </source>
</reference>
<organism evidence="5 6">
    <name type="scientific">Dactylosporangium cerinum</name>
    <dbReference type="NCBI Taxonomy" id="1434730"/>
    <lineage>
        <taxon>Bacteria</taxon>
        <taxon>Bacillati</taxon>
        <taxon>Actinomycetota</taxon>
        <taxon>Actinomycetes</taxon>
        <taxon>Micromonosporales</taxon>
        <taxon>Micromonosporaceae</taxon>
        <taxon>Dactylosporangium</taxon>
    </lineage>
</organism>
<evidence type="ECO:0000313" key="5">
    <source>
        <dbReference type="EMBL" id="MFC4997138.1"/>
    </source>
</evidence>
<evidence type="ECO:0000256" key="1">
    <source>
        <dbReference type="ARBA" id="ARBA00023125"/>
    </source>
</evidence>
<evidence type="ECO:0000256" key="3">
    <source>
        <dbReference type="RuleBase" id="RU000524"/>
    </source>
</evidence>
<dbReference type="SUPFAM" id="SSF50249">
    <property type="entry name" value="Nucleic acid-binding proteins"/>
    <property type="match status" value="1"/>
</dbReference>
<evidence type="ECO:0000313" key="6">
    <source>
        <dbReference type="Proteomes" id="UP001595912"/>
    </source>
</evidence>
<protein>
    <recommendedName>
        <fullName evidence="3">Single-stranded DNA-binding protein</fullName>
    </recommendedName>
</protein>
<dbReference type="NCBIfam" id="TIGR00621">
    <property type="entry name" value="ssb"/>
    <property type="match status" value="1"/>
</dbReference>
<dbReference type="InterPro" id="IPR000424">
    <property type="entry name" value="Primosome_PriB/ssb"/>
</dbReference>
<dbReference type="CDD" id="cd04496">
    <property type="entry name" value="SSB_OBF"/>
    <property type="match status" value="1"/>
</dbReference>
<accession>A0ABV9VPD7</accession>
<dbReference type="Gene3D" id="2.40.50.140">
    <property type="entry name" value="Nucleic acid-binding proteins"/>
    <property type="match status" value="1"/>
</dbReference>
<feature type="region of interest" description="Disordered" evidence="4">
    <location>
        <begin position="223"/>
        <end position="273"/>
    </location>
</feature>
<dbReference type="PROSITE" id="PS50935">
    <property type="entry name" value="SSB"/>
    <property type="match status" value="1"/>
</dbReference>
<keyword evidence="6" id="KW-1185">Reference proteome</keyword>
<comment type="caution">
    <text evidence="5">The sequence shown here is derived from an EMBL/GenBank/DDBJ whole genome shotgun (WGS) entry which is preliminary data.</text>
</comment>
<sequence length="273" mass="29676">MYETTMTIVGNVLSEPECRRLEESKQLVTNFRVAATSRRYDRHQERWVDGDTLRLRIICWRQLAENVMRCVRVGDPVIVTGRLSSRNWETEDHVKRVTYELEAASVGHDLMRGRSKFARVKANTMVSAIDDELADARIAGQPSTPVAAVNDLPRHRDYDAELGGFVTTVEEPAQDATRDPFAEDVLTELDSAISAAFDGTAVAAMAGFTAPDDAAELMTADVAPAGESTAGDGPVTAEEGSESSDDDNTSGESDDSAGSRRRRNRGGRVAVPA</sequence>
<evidence type="ECO:0000256" key="2">
    <source>
        <dbReference type="PROSITE-ProRule" id="PRU00252"/>
    </source>
</evidence>
<dbReference type="Pfam" id="PF00436">
    <property type="entry name" value="SSB"/>
    <property type="match status" value="1"/>
</dbReference>
<dbReference type="GO" id="GO:0003677">
    <property type="term" value="F:DNA binding"/>
    <property type="evidence" value="ECO:0007669"/>
    <property type="project" value="UniProtKB-KW"/>
</dbReference>
<dbReference type="InterPro" id="IPR011344">
    <property type="entry name" value="ssDNA-bd"/>
</dbReference>
<feature type="compositionally biased region" description="Acidic residues" evidence="4">
    <location>
        <begin position="239"/>
        <end position="255"/>
    </location>
</feature>
<dbReference type="InterPro" id="IPR012340">
    <property type="entry name" value="NA-bd_OB-fold"/>
</dbReference>
<evidence type="ECO:0000256" key="4">
    <source>
        <dbReference type="SAM" id="MobiDB-lite"/>
    </source>
</evidence>
<dbReference type="RefSeq" id="WP_380113375.1">
    <property type="nucleotide sequence ID" value="NZ_JBHSIU010000008.1"/>
</dbReference>
<dbReference type="Proteomes" id="UP001595912">
    <property type="component" value="Unassembled WGS sequence"/>
</dbReference>
<gene>
    <name evidence="5" type="primary">ssb</name>
    <name evidence="5" type="ORF">ACFPIJ_04790</name>
</gene>
<dbReference type="EMBL" id="JBHSIU010000008">
    <property type="protein sequence ID" value="MFC4997138.1"/>
    <property type="molecule type" value="Genomic_DNA"/>
</dbReference>
<dbReference type="PANTHER" id="PTHR10302:SF27">
    <property type="entry name" value="SINGLE-STRANDED DNA-BINDING PROTEIN"/>
    <property type="match status" value="1"/>
</dbReference>
<dbReference type="PANTHER" id="PTHR10302">
    <property type="entry name" value="SINGLE-STRANDED DNA-BINDING PROTEIN"/>
    <property type="match status" value="1"/>
</dbReference>
<name>A0ABV9VPD7_9ACTN</name>
<proteinExistence type="predicted"/>
<keyword evidence="1 2" id="KW-0238">DNA-binding</keyword>